<gene>
    <name evidence="1" type="ORF">ACFSXZ_14050</name>
</gene>
<evidence type="ECO:0000313" key="2">
    <source>
        <dbReference type="Proteomes" id="UP001597417"/>
    </source>
</evidence>
<dbReference type="RefSeq" id="WP_378265218.1">
    <property type="nucleotide sequence ID" value="NZ_JBHUKR010000007.1"/>
</dbReference>
<dbReference type="InterPro" id="IPR036983">
    <property type="entry name" value="AIM24_sf"/>
</dbReference>
<dbReference type="Gene3D" id="3.60.160.10">
    <property type="entry name" value="Mitochondrial biogenesis AIM24"/>
    <property type="match status" value="1"/>
</dbReference>
<sequence length="204" mass="21275">MRVQTRHTPGFGVARVLLGPGEAVQAPSDAMIASSFGITEVPGSRGGLRAHGKGAPSVFTAPAKGGWIDLAPDGPGDVHPLEFDGRTGWCVAKDAFLARPSTVRHDAGWQALQTLFGGDSGFLEHYSGTGSLVLSCAGPVDQLMLDSGEIITVRPGFLLAYPDTLQVRLRAVDPSAPQSIRTGEGLVLDFAGPGPVLVQARKPR</sequence>
<dbReference type="Proteomes" id="UP001597417">
    <property type="component" value="Unassembled WGS sequence"/>
</dbReference>
<dbReference type="InterPro" id="IPR002838">
    <property type="entry name" value="AIM24"/>
</dbReference>
<organism evidence="1 2">
    <name type="scientific">Amycolatopsis pigmentata</name>
    <dbReference type="NCBI Taxonomy" id="450801"/>
    <lineage>
        <taxon>Bacteria</taxon>
        <taxon>Bacillati</taxon>
        <taxon>Actinomycetota</taxon>
        <taxon>Actinomycetes</taxon>
        <taxon>Pseudonocardiales</taxon>
        <taxon>Pseudonocardiaceae</taxon>
        <taxon>Amycolatopsis</taxon>
    </lineage>
</organism>
<dbReference type="PANTHER" id="PTHR43657">
    <property type="entry name" value="TRYPTOPHAN RNA-BINDING ATTENUATOR PROTEIN-LIKE PROTEIN"/>
    <property type="match status" value="1"/>
</dbReference>
<dbReference type="InterPro" id="IPR016031">
    <property type="entry name" value="Trp_RNA-bd_attenuator-like_dom"/>
</dbReference>
<accession>A0ABW5FTC3</accession>
<dbReference type="EMBL" id="JBHUKR010000007">
    <property type="protein sequence ID" value="MFD2417449.1"/>
    <property type="molecule type" value="Genomic_DNA"/>
</dbReference>
<protein>
    <submittedName>
        <fullName evidence="1">AIM24 family protein</fullName>
    </submittedName>
</protein>
<keyword evidence="2" id="KW-1185">Reference proteome</keyword>
<comment type="caution">
    <text evidence="1">The sequence shown here is derived from an EMBL/GenBank/DDBJ whole genome shotgun (WGS) entry which is preliminary data.</text>
</comment>
<proteinExistence type="predicted"/>
<dbReference type="Pfam" id="PF01987">
    <property type="entry name" value="AIM24"/>
    <property type="match status" value="1"/>
</dbReference>
<evidence type="ECO:0000313" key="1">
    <source>
        <dbReference type="EMBL" id="MFD2417449.1"/>
    </source>
</evidence>
<dbReference type="SUPFAM" id="SSF51219">
    <property type="entry name" value="TRAP-like"/>
    <property type="match status" value="1"/>
</dbReference>
<name>A0ABW5FTC3_9PSEU</name>
<dbReference type="PANTHER" id="PTHR43657:SF1">
    <property type="entry name" value="ALTERED INHERITANCE OF MITOCHONDRIA PROTEIN 24, MITOCHONDRIAL"/>
    <property type="match status" value="1"/>
</dbReference>
<reference evidence="2" key="1">
    <citation type="journal article" date="2019" name="Int. J. Syst. Evol. Microbiol.">
        <title>The Global Catalogue of Microorganisms (GCM) 10K type strain sequencing project: providing services to taxonomists for standard genome sequencing and annotation.</title>
        <authorList>
            <consortium name="The Broad Institute Genomics Platform"/>
            <consortium name="The Broad Institute Genome Sequencing Center for Infectious Disease"/>
            <person name="Wu L."/>
            <person name="Ma J."/>
        </authorList>
    </citation>
    <scope>NUCLEOTIDE SEQUENCE [LARGE SCALE GENOMIC DNA]</scope>
    <source>
        <strain evidence="2">CGMCC 4.7645</strain>
    </source>
</reference>